<sequence>MLEYLVLYNSQSGNTKNLAASVFSALPGNSKDLIDITTEKSIPEARLYFIGFCVHRGTCALEASNFIQSLTGKDIALFGTCGMGNSPEYYKMIEQNVSIWINDTCRYLGAYLCQGKMPLQVRNKYETMRTDENSEQIDMFIRNFDMAMTHPDTEDYQKAQEFAIACISSADSSI</sequence>
<dbReference type="InterPro" id="IPR029039">
    <property type="entry name" value="Flavoprotein-like_sf"/>
</dbReference>
<accession>A0ABM8IBK6</accession>
<dbReference type="InterPro" id="IPR001226">
    <property type="entry name" value="Flavodoxin_CS"/>
</dbReference>
<dbReference type="PROSITE" id="PS00201">
    <property type="entry name" value="FLAVODOXIN"/>
    <property type="match status" value="1"/>
</dbReference>
<dbReference type="NCBIfam" id="NF045594">
    <property type="entry name" value="flavodox_BilS"/>
    <property type="match status" value="1"/>
</dbReference>
<gene>
    <name evidence="2" type="ORF">Lac1_28770</name>
</gene>
<dbReference type="EMBL" id="AP027742">
    <property type="protein sequence ID" value="BDZ78694.1"/>
    <property type="molecule type" value="Genomic_DNA"/>
</dbReference>
<protein>
    <recommendedName>
        <fullName evidence="1">Flavodoxin-like domain-containing protein</fullName>
    </recommendedName>
</protein>
<dbReference type="InterPro" id="IPR054633">
    <property type="entry name" value="BilS"/>
</dbReference>
<keyword evidence="3" id="KW-1185">Reference proteome</keyword>
<dbReference type="SUPFAM" id="SSF52218">
    <property type="entry name" value="Flavoproteins"/>
    <property type="match status" value="1"/>
</dbReference>
<dbReference type="Proteomes" id="UP001305815">
    <property type="component" value="Chromosome"/>
</dbReference>
<dbReference type="InterPro" id="IPR008254">
    <property type="entry name" value="Flavodoxin/NO_synth"/>
</dbReference>
<evidence type="ECO:0000313" key="3">
    <source>
        <dbReference type="Proteomes" id="UP001305815"/>
    </source>
</evidence>
<dbReference type="Gene3D" id="3.40.50.360">
    <property type="match status" value="1"/>
</dbReference>
<organism evidence="2 3">
    <name type="scientific">Claveliimonas bilis</name>
    <dbReference type="NCBI Taxonomy" id="3028070"/>
    <lineage>
        <taxon>Bacteria</taxon>
        <taxon>Bacillati</taxon>
        <taxon>Bacillota</taxon>
        <taxon>Clostridia</taxon>
        <taxon>Lachnospirales</taxon>
        <taxon>Lachnospiraceae</taxon>
        <taxon>Claveliimonas</taxon>
    </lineage>
</organism>
<dbReference type="RefSeq" id="WP_316265761.1">
    <property type="nucleotide sequence ID" value="NZ_AP027742.1"/>
</dbReference>
<feature type="domain" description="Flavodoxin-like" evidence="1">
    <location>
        <begin position="5"/>
        <end position="163"/>
    </location>
</feature>
<name>A0ABM8IBK6_9FIRM</name>
<evidence type="ECO:0000259" key="1">
    <source>
        <dbReference type="Pfam" id="PF12641"/>
    </source>
</evidence>
<proteinExistence type="predicted"/>
<reference evidence="3" key="1">
    <citation type="journal article" date="2023" name="Int. J. Syst. Evol. Microbiol.">
        <title>Claveliimonas bilis gen. nov., sp. nov., deoxycholic acid-producing bacteria isolated from human faeces, and reclassification of Sellimonas monacensis Zenner et al. 2021 as Claveliimonas monacensis comb. nov.</title>
        <authorList>
            <person name="Hisatomi A."/>
            <person name="Kastawa N.W.E.P.G."/>
            <person name="Song I."/>
            <person name="Ohkuma M."/>
            <person name="Fukiya S."/>
            <person name="Sakamoto M."/>
        </authorList>
    </citation>
    <scope>NUCLEOTIDE SEQUENCE [LARGE SCALE GENOMIC DNA]</scope>
    <source>
        <strain evidence="3">12BBH14</strain>
    </source>
</reference>
<evidence type="ECO:0000313" key="2">
    <source>
        <dbReference type="EMBL" id="BDZ78694.1"/>
    </source>
</evidence>
<dbReference type="Pfam" id="PF12641">
    <property type="entry name" value="Flavodoxin_3"/>
    <property type="match status" value="1"/>
</dbReference>